<organism evidence="1 2">
    <name type="scientific">Naganishia cerealis</name>
    <dbReference type="NCBI Taxonomy" id="610337"/>
    <lineage>
        <taxon>Eukaryota</taxon>
        <taxon>Fungi</taxon>
        <taxon>Dikarya</taxon>
        <taxon>Basidiomycota</taxon>
        <taxon>Agaricomycotina</taxon>
        <taxon>Tremellomycetes</taxon>
        <taxon>Filobasidiales</taxon>
        <taxon>Filobasidiaceae</taxon>
        <taxon>Naganishia</taxon>
    </lineage>
</organism>
<keyword evidence="2" id="KW-1185">Reference proteome</keyword>
<evidence type="ECO:0000313" key="1">
    <source>
        <dbReference type="EMBL" id="KAJ9113459.1"/>
    </source>
</evidence>
<name>A0ACC2WQL0_9TREE</name>
<gene>
    <name evidence="1" type="ORF">QFC19_000379</name>
</gene>
<accession>A0ACC2WQL0</accession>
<evidence type="ECO:0000313" key="2">
    <source>
        <dbReference type="Proteomes" id="UP001241377"/>
    </source>
</evidence>
<comment type="caution">
    <text evidence="1">The sequence shown here is derived from an EMBL/GenBank/DDBJ whole genome shotgun (WGS) entry which is preliminary data.</text>
</comment>
<dbReference type="Proteomes" id="UP001241377">
    <property type="component" value="Unassembled WGS sequence"/>
</dbReference>
<sequence>MYDARKFAAYLKVIKAMIDNLQLARFTSKRDIYYKDVSTYKKSQRYCDTIIDSIATSLGMCLEVDLRIFPSRKGLIYGSLKTHTGDQVFECNSTKVPCLIPNFDSERSTVMSAAPKVVILVEKDAVFSTLCDHLRTISNPKDLLVITGKGNPDILTKKFVELLSKSWPTTPFLGFVDSDVFGLSIFRAYKFGSQYHTKSLRNLTLAGVFLHEYSQGHLDITAYEIHLAQNFLLYIQKNQSDKQSFEELAKWQRELCRSMTLYKKSEMNLVDPGDSKSAIDYILSKADVWINQPGLKNYATPRARTNLADEPIPRE</sequence>
<proteinExistence type="predicted"/>
<reference evidence="1" key="1">
    <citation type="submission" date="2023-04" db="EMBL/GenBank/DDBJ databases">
        <title>Draft Genome sequencing of Naganishia species isolated from polar environments using Oxford Nanopore Technology.</title>
        <authorList>
            <person name="Leo P."/>
            <person name="Venkateswaran K."/>
        </authorList>
    </citation>
    <scope>NUCLEOTIDE SEQUENCE</scope>
    <source>
        <strain evidence="1">MNA-CCFEE 5261</strain>
    </source>
</reference>
<protein>
    <submittedName>
        <fullName evidence="1">Uncharacterized protein</fullName>
    </submittedName>
</protein>
<dbReference type="EMBL" id="JASBWR010000002">
    <property type="protein sequence ID" value="KAJ9113459.1"/>
    <property type="molecule type" value="Genomic_DNA"/>
</dbReference>